<dbReference type="InterPro" id="IPR045247">
    <property type="entry name" value="Oye-like"/>
</dbReference>
<accession>A0A9W9QY15</accession>
<evidence type="ECO:0000313" key="4">
    <source>
        <dbReference type="Proteomes" id="UP001148299"/>
    </source>
</evidence>
<name>A0A9W9QY15_PENBR</name>
<feature type="compositionally biased region" description="Polar residues" evidence="1">
    <location>
        <begin position="383"/>
        <end position="398"/>
    </location>
</feature>
<keyword evidence="4" id="KW-1185">Reference proteome</keyword>
<proteinExistence type="predicted"/>
<dbReference type="PANTHER" id="PTHR22893:SF91">
    <property type="entry name" value="NADPH DEHYDROGENASE 2-RELATED"/>
    <property type="match status" value="1"/>
</dbReference>
<dbReference type="GO" id="GO:0016491">
    <property type="term" value="F:oxidoreductase activity"/>
    <property type="evidence" value="ECO:0007669"/>
    <property type="project" value="InterPro"/>
</dbReference>
<evidence type="ECO:0000259" key="2">
    <source>
        <dbReference type="Pfam" id="PF00724"/>
    </source>
</evidence>
<dbReference type="Proteomes" id="UP001148299">
    <property type="component" value="Unassembled WGS sequence"/>
</dbReference>
<dbReference type="InterPro" id="IPR013785">
    <property type="entry name" value="Aldolase_TIM"/>
</dbReference>
<dbReference type="GO" id="GO:0010181">
    <property type="term" value="F:FMN binding"/>
    <property type="evidence" value="ECO:0007669"/>
    <property type="project" value="InterPro"/>
</dbReference>
<evidence type="ECO:0000256" key="1">
    <source>
        <dbReference type="SAM" id="MobiDB-lite"/>
    </source>
</evidence>
<organism evidence="3 4">
    <name type="scientific">Penicillium brevicompactum</name>
    <dbReference type="NCBI Taxonomy" id="5074"/>
    <lineage>
        <taxon>Eukaryota</taxon>
        <taxon>Fungi</taxon>
        <taxon>Dikarya</taxon>
        <taxon>Ascomycota</taxon>
        <taxon>Pezizomycotina</taxon>
        <taxon>Eurotiomycetes</taxon>
        <taxon>Eurotiomycetidae</taxon>
        <taxon>Eurotiales</taxon>
        <taxon>Aspergillaceae</taxon>
        <taxon>Penicillium</taxon>
    </lineage>
</organism>
<evidence type="ECO:0000313" key="3">
    <source>
        <dbReference type="EMBL" id="KAJ5350163.1"/>
    </source>
</evidence>
<protein>
    <recommendedName>
        <fullName evidence="2">NADH:flavin oxidoreductase/NADH oxidase N-terminal domain-containing protein</fullName>
    </recommendedName>
</protein>
<feature type="region of interest" description="Disordered" evidence="1">
    <location>
        <begin position="373"/>
        <end position="398"/>
    </location>
</feature>
<comment type="caution">
    <text evidence="3">The sequence shown here is derived from an EMBL/GenBank/DDBJ whole genome shotgun (WGS) entry which is preliminary data.</text>
</comment>
<dbReference type="Gene3D" id="3.20.20.70">
    <property type="entry name" value="Aldolase class I"/>
    <property type="match status" value="1"/>
</dbReference>
<dbReference type="AlphaFoldDB" id="A0A9W9QY15"/>
<reference evidence="3" key="2">
    <citation type="journal article" date="2023" name="IMA Fungus">
        <title>Comparative genomic study of the Penicillium genus elucidates a diverse pangenome and 15 lateral gene transfer events.</title>
        <authorList>
            <person name="Petersen C."/>
            <person name="Sorensen T."/>
            <person name="Nielsen M.R."/>
            <person name="Sondergaard T.E."/>
            <person name="Sorensen J.L."/>
            <person name="Fitzpatrick D.A."/>
            <person name="Frisvad J.C."/>
            <person name="Nielsen K.L."/>
        </authorList>
    </citation>
    <scope>NUCLEOTIDE SEQUENCE</scope>
    <source>
        <strain evidence="3">IBT 35675</strain>
    </source>
</reference>
<dbReference type="EMBL" id="JAPZBR010000006">
    <property type="protein sequence ID" value="KAJ5350163.1"/>
    <property type="molecule type" value="Genomic_DNA"/>
</dbReference>
<sequence length="398" mass="44584">MTELLQPIVLGDNIPLRNRICMGSMTRNRCINDNKPTDASIKHYSARAQDGTGLVVAEGTFITPHGAEWPHAPVMYEQEHADAWSKVTKAVHEVRGKILFQPWHAGRIQNDKMPMLQASGDPVYAPSNVPAKGGKFRTLEGTPGHTQNLTEIKDPKGIVEQFRKSAWLAKQAGFDGIELLSQGGYLLHNFLCSHANTRMDEYGGSVENRCRFPLEVLDAIIEVWGSRAVGIKICPTDDYNDSAVSYDELTDTYTYYIKELIRRDLAFVNLSRRGCDLARETDDYFRSQPRAHGKELPPGYEPLAQFGPLIKYPGSRTLLMVNHEYTVEEASGMITQKRIDIVQFGRPFIYNPDLVSRVRAGVPFASNTRGGTVNYGPFEDPNENYNDWPSSSAKDILS</sequence>
<reference evidence="3" key="1">
    <citation type="submission" date="2022-12" db="EMBL/GenBank/DDBJ databases">
        <authorList>
            <person name="Petersen C."/>
        </authorList>
    </citation>
    <scope>NUCLEOTIDE SEQUENCE</scope>
    <source>
        <strain evidence="3">IBT 35675</strain>
    </source>
</reference>
<dbReference type="InterPro" id="IPR001155">
    <property type="entry name" value="OxRdtase_FMN_N"/>
</dbReference>
<feature type="domain" description="NADH:flavin oxidoreductase/NADH oxidase N-terminal" evidence="2">
    <location>
        <begin position="3"/>
        <end position="362"/>
    </location>
</feature>
<gene>
    <name evidence="3" type="ORF">N7541_007890</name>
</gene>
<dbReference type="PANTHER" id="PTHR22893">
    <property type="entry name" value="NADH OXIDOREDUCTASE-RELATED"/>
    <property type="match status" value="1"/>
</dbReference>
<dbReference type="SUPFAM" id="SSF51395">
    <property type="entry name" value="FMN-linked oxidoreductases"/>
    <property type="match status" value="1"/>
</dbReference>
<dbReference type="Pfam" id="PF00724">
    <property type="entry name" value="Oxidored_FMN"/>
    <property type="match status" value="1"/>
</dbReference>